<keyword evidence="1" id="KW-0472">Membrane</keyword>
<dbReference type="Pfam" id="PF06170">
    <property type="entry name" value="DUF983"/>
    <property type="match status" value="1"/>
</dbReference>
<evidence type="ECO:0000313" key="2">
    <source>
        <dbReference type="EMBL" id="PWE31505.1"/>
    </source>
</evidence>
<sequence>MCATEPRDTKLAVRRGLLLRCPACGVGKLFGGYLKVNATCPACGEELHHHRADDGPAYLTILVVLHVVGIALHQMVGRYQDNPLQLALVLSTAALVLSLLLLPRMKGLMIGIQWAKEMHGFGRQHRDSPNDAP</sequence>
<dbReference type="GeneID" id="94363327"/>
<keyword evidence="1" id="KW-1133">Transmembrane helix</keyword>
<evidence type="ECO:0008006" key="4">
    <source>
        <dbReference type="Google" id="ProtNLM"/>
    </source>
</evidence>
<comment type="caution">
    <text evidence="2">The sequence shown here is derived from an EMBL/GenBank/DDBJ whole genome shotgun (WGS) entry which is preliminary data.</text>
</comment>
<feature type="transmembrane region" description="Helical" evidence="1">
    <location>
        <begin position="82"/>
        <end position="102"/>
    </location>
</feature>
<dbReference type="OrthoDB" id="9799456at2"/>
<reference evidence="2 3" key="1">
    <citation type="submission" date="2018-05" db="EMBL/GenBank/DDBJ databases">
        <title>Pararhodobacter marina sp. nov., isolated from deep-sea water of the Indian Ocean.</title>
        <authorList>
            <person name="Lai Q.Sr."/>
            <person name="Liu X."/>
            <person name="Shao Z."/>
        </authorList>
    </citation>
    <scope>NUCLEOTIDE SEQUENCE [LARGE SCALE GENOMIC DNA]</scope>
    <source>
        <strain evidence="2 3">CIC4N-9</strain>
    </source>
</reference>
<dbReference type="EMBL" id="QEYD01000001">
    <property type="protein sequence ID" value="PWE31505.1"/>
    <property type="molecule type" value="Genomic_DNA"/>
</dbReference>
<evidence type="ECO:0000256" key="1">
    <source>
        <dbReference type="SAM" id="Phobius"/>
    </source>
</evidence>
<name>A0A2U2CHY9_9RHOB</name>
<proteinExistence type="predicted"/>
<dbReference type="Proteomes" id="UP000244940">
    <property type="component" value="Unassembled WGS sequence"/>
</dbReference>
<dbReference type="AlphaFoldDB" id="A0A2U2CHY9"/>
<evidence type="ECO:0000313" key="3">
    <source>
        <dbReference type="Proteomes" id="UP000244940"/>
    </source>
</evidence>
<keyword evidence="3" id="KW-1185">Reference proteome</keyword>
<protein>
    <recommendedName>
        <fullName evidence="4">DUF983 domain-containing protein</fullName>
    </recommendedName>
</protein>
<dbReference type="RefSeq" id="WP_109531306.1">
    <property type="nucleotide sequence ID" value="NZ_QEYD01000001.1"/>
</dbReference>
<gene>
    <name evidence="2" type="ORF">C4N9_00345</name>
</gene>
<accession>A0A2U2CHY9</accession>
<dbReference type="InterPro" id="IPR009325">
    <property type="entry name" value="DUF983"/>
</dbReference>
<keyword evidence="1" id="KW-0812">Transmembrane</keyword>
<organism evidence="2 3">
    <name type="scientific">Pararhodobacter marinus</name>
    <dbReference type="NCBI Taxonomy" id="2184063"/>
    <lineage>
        <taxon>Bacteria</taxon>
        <taxon>Pseudomonadati</taxon>
        <taxon>Pseudomonadota</taxon>
        <taxon>Alphaproteobacteria</taxon>
        <taxon>Rhodobacterales</taxon>
        <taxon>Paracoccaceae</taxon>
        <taxon>Pararhodobacter</taxon>
    </lineage>
</organism>
<feature type="transmembrane region" description="Helical" evidence="1">
    <location>
        <begin position="57"/>
        <end position="76"/>
    </location>
</feature>